<gene>
    <name evidence="1" type="ORF">CesoFtcFv8_013734</name>
</gene>
<evidence type="ECO:0000313" key="2">
    <source>
        <dbReference type="Proteomes" id="UP001335648"/>
    </source>
</evidence>
<keyword evidence="2" id="KW-1185">Reference proteome</keyword>
<protein>
    <submittedName>
        <fullName evidence="1">Uncharacterized protein</fullName>
    </submittedName>
</protein>
<evidence type="ECO:0000313" key="1">
    <source>
        <dbReference type="EMBL" id="KAK5890184.1"/>
    </source>
</evidence>
<proteinExistence type="predicted"/>
<dbReference type="AlphaFoldDB" id="A0AAN8GW57"/>
<accession>A0AAN8GW57</accession>
<organism evidence="1 2">
    <name type="scientific">Champsocephalus esox</name>
    <name type="common">pike icefish</name>
    <dbReference type="NCBI Taxonomy" id="159716"/>
    <lineage>
        <taxon>Eukaryota</taxon>
        <taxon>Metazoa</taxon>
        <taxon>Chordata</taxon>
        <taxon>Craniata</taxon>
        <taxon>Vertebrata</taxon>
        <taxon>Euteleostomi</taxon>
        <taxon>Actinopterygii</taxon>
        <taxon>Neopterygii</taxon>
        <taxon>Teleostei</taxon>
        <taxon>Neoteleostei</taxon>
        <taxon>Acanthomorphata</taxon>
        <taxon>Eupercaria</taxon>
        <taxon>Perciformes</taxon>
        <taxon>Notothenioidei</taxon>
        <taxon>Channichthyidae</taxon>
        <taxon>Champsocephalus</taxon>
    </lineage>
</organism>
<sequence>MHSFSFLDFRCSLPNVILSSTTPWRRSGCCALTTRPSSPCAGGVGRAQRGVKRDRTKLHLSLLCRITGKPLPW</sequence>
<dbReference type="EMBL" id="JAULUE010002056">
    <property type="protein sequence ID" value="KAK5890184.1"/>
    <property type="molecule type" value="Genomic_DNA"/>
</dbReference>
<dbReference type="Proteomes" id="UP001335648">
    <property type="component" value="Unassembled WGS sequence"/>
</dbReference>
<reference evidence="1 2" key="1">
    <citation type="journal article" date="2023" name="Mol. Biol. Evol.">
        <title>Genomics of Secondarily Temperate Adaptation in the Only Non-Antarctic Icefish.</title>
        <authorList>
            <person name="Rivera-Colon A.G."/>
            <person name="Rayamajhi N."/>
            <person name="Minhas B.F."/>
            <person name="Madrigal G."/>
            <person name="Bilyk K.T."/>
            <person name="Yoon V."/>
            <person name="Hune M."/>
            <person name="Gregory S."/>
            <person name="Cheng C.H.C."/>
            <person name="Catchen J.M."/>
        </authorList>
    </citation>
    <scope>NUCLEOTIDE SEQUENCE [LARGE SCALE GENOMIC DNA]</scope>
    <source>
        <strain evidence="1">JC2023a</strain>
    </source>
</reference>
<name>A0AAN8GW57_9TELE</name>
<comment type="caution">
    <text evidence="1">The sequence shown here is derived from an EMBL/GenBank/DDBJ whole genome shotgun (WGS) entry which is preliminary data.</text>
</comment>